<accession>A0AAV7DR62</accession>
<dbReference type="SMART" id="SM00248">
    <property type="entry name" value="ANK"/>
    <property type="match status" value="7"/>
</dbReference>
<evidence type="ECO:0000256" key="2">
    <source>
        <dbReference type="ARBA" id="ARBA00023054"/>
    </source>
</evidence>
<comment type="caution">
    <text evidence="6">The sequence shown here is derived from an EMBL/GenBank/DDBJ whole genome shotgun (WGS) entry which is preliminary data.</text>
</comment>
<feature type="compositionally biased region" description="Basic and acidic residues" evidence="5">
    <location>
        <begin position="345"/>
        <end position="363"/>
    </location>
</feature>
<organism evidence="6 7">
    <name type="scientific">Engystomops pustulosus</name>
    <name type="common">Tungara frog</name>
    <name type="synonym">Physalaemus pustulosus</name>
    <dbReference type="NCBI Taxonomy" id="76066"/>
    <lineage>
        <taxon>Eukaryota</taxon>
        <taxon>Metazoa</taxon>
        <taxon>Chordata</taxon>
        <taxon>Craniata</taxon>
        <taxon>Vertebrata</taxon>
        <taxon>Euteleostomi</taxon>
        <taxon>Amphibia</taxon>
        <taxon>Batrachia</taxon>
        <taxon>Anura</taxon>
        <taxon>Neobatrachia</taxon>
        <taxon>Hyloidea</taxon>
        <taxon>Leptodactylidae</taxon>
        <taxon>Leiuperinae</taxon>
        <taxon>Engystomops</taxon>
    </lineage>
</organism>
<dbReference type="InterPro" id="IPR036770">
    <property type="entry name" value="Ankyrin_rpt-contain_sf"/>
</dbReference>
<keyword evidence="7" id="KW-1185">Reference proteome</keyword>
<dbReference type="InterPro" id="IPR042420">
    <property type="entry name" value="RAI14/UACA"/>
</dbReference>
<feature type="coiled-coil region" evidence="4">
    <location>
        <begin position="552"/>
        <end position="726"/>
    </location>
</feature>
<name>A0AAV7DR62_ENGPU</name>
<feature type="repeat" description="ANK" evidence="3">
    <location>
        <begin position="85"/>
        <end position="117"/>
    </location>
</feature>
<feature type="coiled-coil region" evidence="4">
    <location>
        <begin position="757"/>
        <end position="958"/>
    </location>
</feature>
<feature type="region of interest" description="Disordered" evidence="5">
    <location>
        <begin position="496"/>
        <end position="522"/>
    </location>
</feature>
<reference evidence="6" key="1">
    <citation type="thesis" date="2020" institute="ProQuest LLC" country="789 East Eisenhower Parkway, Ann Arbor, MI, USA">
        <title>Comparative Genomics and Chromosome Evolution.</title>
        <authorList>
            <person name="Mudd A.B."/>
        </authorList>
    </citation>
    <scope>NUCLEOTIDE SEQUENCE</scope>
    <source>
        <strain evidence="6">237g6f4</strain>
        <tissue evidence="6">Blood</tissue>
    </source>
</reference>
<feature type="compositionally biased region" description="Polar residues" evidence="5">
    <location>
        <begin position="18"/>
        <end position="28"/>
    </location>
</feature>
<dbReference type="EMBL" id="WNYA01000001">
    <property type="protein sequence ID" value="KAG8599091.1"/>
    <property type="molecule type" value="Genomic_DNA"/>
</dbReference>
<dbReference type="Proteomes" id="UP000824782">
    <property type="component" value="Unassembled WGS sequence"/>
</dbReference>
<evidence type="ECO:0008006" key="8">
    <source>
        <dbReference type="Google" id="ProtNLM"/>
    </source>
</evidence>
<evidence type="ECO:0000256" key="3">
    <source>
        <dbReference type="PROSITE-ProRule" id="PRU00023"/>
    </source>
</evidence>
<evidence type="ECO:0000256" key="1">
    <source>
        <dbReference type="ARBA" id="ARBA00022737"/>
    </source>
</evidence>
<dbReference type="PANTHER" id="PTHR24129">
    <property type="entry name" value="ANKYCORBIN"/>
    <property type="match status" value="1"/>
</dbReference>
<dbReference type="PROSITE" id="PS50088">
    <property type="entry name" value="ANK_REPEAT"/>
    <property type="match status" value="4"/>
</dbReference>
<feature type="coiled-coil region" evidence="4">
    <location>
        <begin position="453"/>
        <end position="494"/>
    </location>
</feature>
<dbReference type="Pfam" id="PF00023">
    <property type="entry name" value="Ank"/>
    <property type="match status" value="2"/>
</dbReference>
<feature type="compositionally biased region" description="Low complexity" evidence="5">
    <location>
        <begin position="316"/>
        <end position="334"/>
    </location>
</feature>
<feature type="repeat" description="ANK" evidence="3">
    <location>
        <begin position="184"/>
        <end position="216"/>
    </location>
</feature>
<dbReference type="PANTHER" id="PTHR24129:SF0">
    <property type="entry name" value="ANKYCORBIN"/>
    <property type="match status" value="1"/>
</dbReference>
<evidence type="ECO:0000256" key="4">
    <source>
        <dbReference type="SAM" id="Coils"/>
    </source>
</evidence>
<keyword evidence="3" id="KW-0040">ANK repeat</keyword>
<feature type="compositionally biased region" description="Polar residues" evidence="5">
    <location>
        <begin position="496"/>
        <end position="517"/>
    </location>
</feature>
<feature type="coiled-coil region" evidence="4">
    <location>
        <begin position="382"/>
        <end position="412"/>
    </location>
</feature>
<protein>
    <recommendedName>
        <fullName evidence="8">Retinoic acid induced 14</fullName>
    </recommendedName>
</protein>
<dbReference type="InterPro" id="IPR002110">
    <property type="entry name" value="Ankyrin_rpt"/>
</dbReference>
<sequence length="1000" mass="112530">MGSAQGRAVSSPCLEENSGCSTQRSSTAPPGGLGDATGTEDASIETNEWNKNDERLLQAVDHGELDKVSALLAKKGVVATKLDSEGKTAFHLAAIKGNAECLRLMLAQGADVAAQDLSGHSVLHLAVKHNHVDCIKRLLQAKCPTECTDNLGRTCVHYAAVSGSVPALQLLCDHKCRLNVKDLDGHTPLFISVQQGHVEACKCLLNHKADANVADKNGRTPLMVACEAGNLSMVDALVQRGASLSASDALGHDSLHFARLSGNPHILSLLLSKTSQEHGMKSPTKPLQHDQVTRLSSERSGTPKKRKAPPPPPISPLQLSDLSSPLSSTSTPLSAKGEVFFSENSSKDDNSPYRREYRDRLSDSTEDSLLDVSSEADHQDTLSQLQAKVVSLTLLNKELQEKLQEKATTEALTDISCDSYHSTQADLNQSVAKNQDAKSPENSDTSFESQIEIVNNEHKLKVMEKTIEDMKIQLEESETKRKSLEDQIRLSYRESLSTETSEVASDMDLQSQGSPSDMKQDISFKPNLQRMSRVEQDEDGVMKTSAESLLVLEEFEALKREYQEVLAESERKENEMNDLRHQIDVVTQSIVNLVPIEKQEEMEKSYCAVIQQLNEENMKLNMKQQELLEEMKRLQKELESKTEPRSPVENGQMEEDMIKTVNDLTKQVNELSLLYSEAQAELEKMRQASLDVSPDFIHKEEHEKLLREVEEGKEKVESDLVDLASQHARILEEVCELKQQLDKEKGHTSTSEHVQVIEEHKLSIANMEMERNELREKIAIQESRIQSLQDELQQEKSMVQEATVTKQLLAERQVSLEDDISDLSTRVNDLLKERETFSVEKDQVIKELSKVKEEKESVRETLRNKEQELEELRRKHGKVQEDLAEVKRLSENTSKMDEDKDKKINELSKEVNKLRDALNSLSQLSFTTSTPKRQSQQLESLQQQVRQLQNQLVETKKQHQEIVSVYRMHLLYAVQGQMDEDVQKVLKQILTMCKSQSQKM</sequence>
<feature type="repeat" description="ANK" evidence="3">
    <location>
        <begin position="217"/>
        <end position="249"/>
    </location>
</feature>
<dbReference type="Pfam" id="PF12796">
    <property type="entry name" value="Ank_2"/>
    <property type="match status" value="1"/>
</dbReference>
<gene>
    <name evidence="6" type="ORF">GDO81_002875</name>
</gene>
<evidence type="ECO:0000313" key="6">
    <source>
        <dbReference type="EMBL" id="KAG8599091.1"/>
    </source>
</evidence>
<evidence type="ECO:0000313" key="7">
    <source>
        <dbReference type="Proteomes" id="UP000824782"/>
    </source>
</evidence>
<feature type="repeat" description="ANK" evidence="3">
    <location>
        <begin position="118"/>
        <end position="150"/>
    </location>
</feature>
<feature type="region of interest" description="Disordered" evidence="5">
    <location>
        <begin position="1"/>
        <end position="42"/>
    </location>
</feature>
<evidence type="ECO:0000256" key="5">
    <source>
        <dbReference type="SAM" id="MobiDB-lite"/>
    </source>
</evidence>
<dbReference type="GO" id="GO:0003779">
    <property type="term" value="F:actin binding"/>
    <property type="evidence" value="ECO:0007669"/>
    <property type="project" value="InterPro"/>
</dbReference>
<keyword evidence="1" id="KW-0677">Repeat</keyword>
<proteinExistence type="predicted"/>
<dbReference type="Gene3D" id="1.25.40.20">
    <property type="entry name" value="Ankyrin repeat-containing domain"/>
    <property type="match status" value="2"/>
</dbReference>
<dbReference type="SUPFAM" id="SSF48403">
    <property type="entry name" value="Ankyrin repeat"/>
    <property type="match status" value="1"/>
</dbReference>
<dbReference type="PROSITE" id="PS50297">
    <property type="entry name" value="ANK_REP_REGION"/>
    <property type="match status" value="4"/>
</dbReference>
<feature type="region of interest" description="Disordered" evidence="5">
    <location>
        <begin position="275"/>
        <end position="378"/>
    </location>
</feature>
<keyword evidence="2 4" id="KW-0175">Coiled coil</keyword>
<dbReference type="AlphaFoldDB" id="A0AAV7DR62"/>